<evidence type="ECO:0000313" key="2">
    <source>
        <dbReference type="EMBL" id="MXY95497.1"/>
    </source>
</evidence>
<organism evidence="2">
    <name type="scientific">Caldilineaceae bacterium SB0664_bin_27</name>
    <dbReference type="NCBI Taxonomy" id="2605260"/>
    <lineage>
        <taxon>Bacteria</taxon>
        <taxon>Bacillati</taxon>
        <taxon>Chloroflexota</taxon>
        <taxon>Caldilineae</taxon>
        <taxon>Caldilineales</taxon>
        <taxon>Caldilineaceae</taxon>
    </lineage>
</organism>
<dbReference type="InterPro" id="IPR036388">
    <property type="entry name" value="WH-like_DNA-bd_sf"/>
</dbReference>
<dbReference type="EMBL" id="VXRG01000157">
    <property type="protein sequence ID" value="MXY95497.1"/>
    <property type="molecule type" value="Genomic_DNA"/>
</dbReference>
<sequence>MTDRFSESAEYLNRQLHSGRLDEWESLGMTIPQIRTLVLIERLGPLRMGNIAIHLGRALSATTTIVDRLVNKGLVGRDSDPNDRRVVICKLTDSGEQAIRRFWQLGRGRLDLLAELLNEEQLEMIVAGLELVRWADKELQRTNAAVQPAEKQNSLAD</sequence>
<protein>
    <submittedName>
        <fullName evidence="2">MarR family transcriptional regulator</fullName>
    </submittedName>
</protein>
<dbReference type="GO" id="GO:0006950">
    <property type="term" value="P:response to stress"/>
    <property type="evidence" value="ECO:0007669"/>
    <property type="project" value="TreeGrafter"/>
</dbReference>
<name>A0A6B0YXY9_9CHLR</name>
<reference evidence="2" key="1">
    <citation type="submission" date="2019-09" db="EMBL/GenBank/DDBJ databases">
        <title>Characterisation of the sponge microbiome using genome-centric metagenomics.</title>
        <authorList>
            <person name="Engelberts J.P."/>
            <person name="Robbins S.J."/>
            <person name="De Goeij J.M."/>
            <person name="Aranda M."/>
            <person name="Bell S.C."/>
            <person name="Webster N.S."/>
        </authorList>
    </citation>
    <scope>NUCLEOTIDE SEQUENCE</scope>
    <source>
        <strain evidence="2">SB0664_bin_27</strain>
    </source>
</reference>
<comment type="caution">
    <text evidence="2">The sequence shown here is derived from an EMBL/GenBank/DDBJ whole genome shotgun (WGS) entry which is preliminary data.</text>
</comment>
<dbReference type="SUPFAM" id="SSF46785">
    <property type="entry name" value="Winged helix' DNA-binding domain"/>
    <property type="match status" value="1"/>
</dbReference>
<dbReference type="Pfam" id="PF01047">
    <property type="entry name" value="MarR"/>
    <property type="match status" value="1"/>
</dbReference>
<dbReference type="Gene3D" id="1.10.10.10">
    <property type="entry name" value="Winged helix-like DNA-binding domain superfamily/Winged helix DNA-binding domain"/>
    <property type="match status" value="1"/>
</dbReference>
<dbReference type="AlphaFoldDB" id="A0A6B0YXY9"/>
<dbReference type="PANTHER" id="PTHR33164:SF43">
    <property type="entry name" value="HTH-TYPE TRANSCRIPTIONAL REPRESSOR YETL"/>
    <property type="match status" value="1"/>
</dbReference>
<feature type="domain" description="HTH marR-type" evidence="1">
    <location>
        <begin position="1"/>
        <end position="134"/>
    </location>
</feature>
<accession>A0A6B0YXY9</accession>
<dbReference type="PROSITE" id="PS50995">
    <property type="entry name" value="HTH_MARR_2"/>
    <property type="match status" value="1"/>
</dbReference>
<dbReference type="InterPro" id="IPR039422">
    <property type="entry name" value="MarR/SlyA-like"/>
</dbReference>
<evidence type="ECO:0000259" key="1">
    <source>
        <dbReference type="PROSITE" id="PS50995"/>
    </source>
</evidence>
<gene>
    <name evidence="2" type="ORF">F4Y42_18835</name>
</gene>
<dbReference type="SMART" id="SM00347">
    <property type="entry name" value="HTH_MARR"/>
    <property type="match status" value="1"/>
</dbReference>
<dbReference type="InterPro" id="IPR000835">
    <property type="entry name" value="HTH_MarR-typ"/>
</dbReference>
<dbReference type="GO" id="GO:0003700">
    <property type="term" value="F:DNA-binding transcription factor activity"/>
    <property type="evidence" value="ECO:0007669"/>
    <property type="project" value="InterPro"/>
</dbReference>
<dbReference type="PANTHER" id="PTHR33164">
    <property type="entry name" value="TRANSCRIPTIONAL REGULATOR, MARR FAMILY"/>
    <property type="match status" value="1"/>
</dbReference>
<dbReference type="InterPro" id="IPR036390">
    <property type="entry name" value="WH_DNA-bd_sf"/>
</dbReference>
<proteinExistence type="predicted"/>